<proteinExistence type="predicted"/>
<dbReference type="Gene3D" id="3.90.176.10">
    <property type="entry name" value="Toxin ADP-ribosyltransferase, Chain A, domain 1"/>
    <property type="match status" value="1"/>
</dbReference>
<comment type="caution">
    <text evidence="1">The sequence shown here is derived from an EMBL/GenBank/DDBJ whole genome shotgun (WGS) entry which is preliminary data.</text>
</comment>
<dbReference type="AlphaFoldDB" id="A0A8S2Q971"/>
<reference evidence="1" key="1">
    <citation type="submission" date="2021-02" db="EMBL/GenBank/DDBJ databases">
        <authorList>
            <person name="Nowell W R."/>
        </authorList>
    </citation>
    <scope>NUCLEOTIDE SEQUENCE</scope>
</reference>
<gene>
    <name evidence="1" type="ORF">GIL414_LOCUS16448</name>
</gene>
<dbReference type="Proteomes" id="UP000681720">
    <property type="component" value="Unassembled WGS sequence"/>
</dbReference>
<evidence type="ECO:0000313" key="2">
    <source>
        <dbReference type="Proteomes" id="UP000681720"/>
    </source>
</evidence>
<sequence>MGTCNEKLTNPTLDQYKSLLSMAEYKKIPIVSLEQAVEPLVSLMPIIQTYVQLVKRKCLNPADGLTSDESGSIMLYSIIWQPVDQCLYSVLNSILLSLNENKLQSWMLYLKLLFSALIHLPSNHATVYLGSKLNLSKYYEIDDIIFWWDLPLCTISIKCLQREESFEKKEVQTTFTIKCNTVKNIQKHCYFQSDNFLLFLPATKFQVIKCSNQADDHSCFISLREVESSFLLHSSDEAQLNLREQTALNVFQR</sequence>
<evidence type="ECO:0000313" key="1">
    <source>
        <dbReference type="EMBL" id="CAF4088113.1"/>
    </source>
</evidence>
<evidence type="ECO:0008006" key="3">
    <source>
        <dbReference type="Google" id="ProtNLM"/>
    </source>
</evidence>
<name>A0A8S2Q971_9BILA</name>
<accession>A0A8S2Q971</accession>
<dbReference type="EMBL" id="CAJOBJ010007523">
    <property type="protein sequence ID" value="CAF4088113.1"/>
    <property type="molecule type" value="Genomic_DNA"/>
</dbReference>
<organism evidence="1 2">
    <name type="scientific">Rotaria magnacalcarata</name>
    <dbReference type="NCBI Taxonomy" id="392030"/>
    <lineage>
        <taxon>Eukaryota</taxon>
        <taxon>Metazoa</taxon>
        <taxon>Spiralia</taxon>
        <taxon>Gnathifera</taxon>
        <taxon>Rotifera</taxon>
        <taxon>Eurotatoria</taxon>
        <taxon>Bdelloidea</taxon>
        <taxon>Philodinida</taxon>
        <taxon>Philodinidae</taxon>
        <taxon>Rotaria</taxon>
    </lineage>
</organism>
<protein>
    <recommendedName>
        <fullName evidence="3">Mono(ADP-ribosyl)transferase</fullName>
    </recommendedName>
</protein>